<evidence type="ECO:0000313" key="6">
    <source>
        <dbReference type="EMBL" id="OYD59112.1"/>
    </source>
</evidence>
<feature type="chain" id="PRO_5013167233" evidence="4">
    <location>
        <begin position="28"/>
        <end position="377"/>
    </location>
</feature>
<sequence>MKQWKPAASALLAFSLLLAGCSSEQDAVNKPAAANKQEKTAEPAKTAAGSQDSKEIPEAVKKPLKIAAVVQLSIGTFSSQYAQGLKEQVSEFGGDVQIYNADNDLSKMASYVENAISQKVDGILLDHGRADALAPSVKKAVAAGIPVVSFDSDLNIPGVTVIDQDDYSLAWNSLRTMAQDLNGKGEIVYVWVGGFTPMERRNVIYEAFKKRYPNIKEIARFGNASQNTALDTQSQMEALLQKYPNKGDIDAVFAPWDEFAKGASRAIKQAGRDEIKVYGIDLSDEDLQLIQEKGSPWAATAATDPADVARLQVRFLYQKVAGEETPQVYSVQPHLVQKSALPEKKVSMDDIGQYVEGWGKSDAAVSAWMETLKKEQK</sequence>
<dbReference type="InterPro" id="IPR025997">
    <property type="entry name" value="SBP_2_dom"/>
</dbReference>
<dbReference type="PANTHER" id="PTHR30036">
    <property type="entry name" value="D-XYLOSE-BINDING PERIPLASMIC PROTEIN"/>
    <property type="match status" value="1"/>
</dbReference>
<dbReference type="RefSeq" id="WP_094251072.1">
    <property type="nucleotide sequence ID" value="NZ_JBHLXL010000001.1"/>
</dbReference>
<evidence type="ECO:0000256" key="1">
    <source>
        <dbReference type="ARBA" id="ARBA00004196"/>
    </source>
</evidence>
<dbReference type="OrthoDB" id="7041874at2"/>
<dbReference type="PANTHER" id="PTHR30036:SF7">
    <property type="entry name" value="ABC TRANSPORTER PERIPLASMIC-BINDING PROTEIN YPHF"/>
    <property type="match status" value="1"/>
</dbReference>
<dbReference type="AlphaFoldDB" id="A0A235FCZ9"/>
<protein>
    <submittedName>
        <fullName evidence="6">LacI family transcriptional regulator</fullName>
    </submittedName>
</protein>
<reference evidence="6 7" key="1">
    <citation type="submission" date="2017-07" db="EMBL/GenBank/DDBJ databases">
        <title>Fictibacillus sp. nov. GDSW-R2A3 Genome sequencing and assembly.</title>
        <authorList>
            <person name="Mayilraj S."/>
        </authorList>
    </citation>
    <scope>NUCLEOTIDE SEQUENCE [LARGE SCALE GENOMIC DNA]</scope>
    <source>
        <strain evidence="6 7">GDSW-R2A3</strain>
    </source>
</reference>
<dbReference type="InterPro" id="IPR050555">
    <property type="entry name" value="Bact_Solute-Bind_Prot2"/>
</dbReference>
<organism evidence="6 7">
    <name type="scientific">Fictibacillus aquaticus</name>
    <dbReference type="NCBI Taxonomy" id="2021314"/>
    <lineage>
        <taxon>Bacteria</taxon>
        <taxon>Bacillati</taxon>
        <taxon>Bacillota</taxon>
        <taxon>Bacilli</taxon>
        <taxon>Bacillales</taxon>
        <taxon>Fictibacillaceae</taxon>
        <taxon>Fictibacillus</taxon>
    </lineage>
</organism>
<keyword evidence="4" id="KW-0732">Signal</keyword>
<evidence type="ECO:0000259" key="5">
    <source>
        <dbReference type="Pfam" id="PF13407"/>
    </source>
</evidence>
<proteinExistence type="inferred from homology"/>
<gene>
    <name evidence="6" type="ORF">CGZ90_04225</name>
</gene>
<accession>A0A235FCZ9</accession>
<dbReference type="Gene3D" id="3.40.50.2300">
    <property type="match status" value="2"/>
</dbReference>
<dbReference type="GO" id="GO:0030288">
    <property type="term" value="C:outer membrane-bounded periplasmic space"/>
    <property type="evidence" value="ECO:0007669"/>
    <property type="project" value="TreeGrafter"/>
</dbReference>
<dbReference type="Proteomes" id="UP000215059">
    <property type="component" value="Unassembled WGS sequence"/>
</dbReference>
<dbReference type="PROSITE" id="PS51257">
    <property type="entry name" value="PROKAR_LIPOPROTEIN"/>
    <property type="match status" value="1"/>
</dbReference>
<dbReference type="InterPro" id="IPR028082">
    <property type="entry name" value="Peripla_BP_I"/>
</dbReference>
<dbReference type="CDD" id="cd06305">
    <property type="entry name" value="PBP1_methylthioribose_binding-like"/>
    <property type="match status" value="1"/>
</dbReference>
<evidence type="ECO:0000256" key="4">
    <source>
        <dbReference type="SAM" id="SignalP"/>
    </source>
</evidence>
<comment type="caution">
    <text evidence="6">The sequence shown here is derived from an EMBL/GenBank/DDBJ whole genome shotgun (WGS) entry which is preliminary data.</text>
</comment>
<keyword evidence="7" id="KW-1185">Reference proteome</keyword>
<dbReference type="EMBL" id="NOII01000001">
    <property type="protein sequence ID" value="OYD59112.1"/>
    <property type="molecule type" value="Genomic_DNA"/>
</dbReference>
<evidence type="ECO:0000256" key="2">
    <source>
        <dbReference type="ARBA" id="ARBA00007639"/>
    </source>
</evidence>
<feature type="region of interest" description="Disordered" evidence="3">
    <location>
        <begin position="28"/>
        <end position="55"/>
    </location>
</feature>
<comment type="similarity">
    <text evidence="2">Belongs to the bacterial solute-binding protein 2 family.</text>
</comment>
<feature type="domain" description="Periplasmic binding protein" evidence="5">
    <location>
        <begin position="74"/>
        <end position="324"/>
    </location>
</feature>
<dbReference type="GO" id="GO:0030246">
    <property type="term" value="F:carbohydrate binding"/>
    <property type="evidence" value="ECO:0007669"/>
    <property type="project" value="TreeGrafter"/>
</dbReference>
<dbReference type="Pfam" id="PF13407">
    <property type="entry name" value="Peripla_BP_4"/>
    <property type="match status" value="1"/>
</dbReference>
<evidence type="ECO:0000313" key="7">
    <source>
        <dbReference type="Proteomes" id="UP000215059"/>
    </source>
</evidence>
<feature type="signal peptide" evidence="4">
    <location>
        <begin position="1"/>
        <end position="27"/>
    </location>
</feature>
<comment type="subcellular location">
    <subcellularLocation>
        <location evidence="1">Cell envelope</location>
    </subcellularLocation>
</comment>
<evidence type="ECO:0000256" key="3">
    <source>
        <dbReference type="SAM" id="MobiDB-lite"/>
    </source>
</evidence>
<dbReference type="SUPFAM" id="SSF53822">
    <property type="entry name" value="Periplasmic binding protein-like I"/>
    <property type="match status" value="1"/>
</dbReference>
<name>A0A235FCZ9_9BACL</name>